<proteinExistence type="predicted"/>
<reference evidence="1 2" key="1">
    <citation type="journal article" date="2020" name="ISME J.">
        <title>Comparative genomics reveals insights into cyanobacterial evolution and habitat adaptation.</title>
        <authorList>
            <person name="Chen M.Y."/>
            <person name="Teng W.K."/>
            <person name="Zhao L."/>
            <person name="Hu C.X."/>
            <person name="Zhou Y.K."/>
            <person name="Han B.P."/>
            <person name="Song L.R."/>
            <person name="Shu W.S."/>
        </authorList>
    </citation>
    <scope>NUCLEOTIDE SEQUENCE [LARGE SCALE GENOMIC DNA]</scope>
    <source>
        <strain evidence="1 2">FACHB-196</strain>
    </source>
</reference>
<organism evidence="1 2">
    <name type="scientific">Anabaena lutea FACHB-196</name>
    <dbReference type="NCBI Taxonomy" id="2692881"/>
    <lineage>
        <taxon>Bacteria</taxon>
        <taxon>Bacillati</taxon>
        <taxon>Cyanobacteriota</taxon>
        <taxon>Cyanophyceae</taxon>
        <taxon>Nostocales</taxon>
        <taxon>Nostocaceae</taxon>
        <taxon>Anabaena</taxon>
    </lineage>
</organism>
<evidence type="ECO:0000313" key="2">
    <source>
        <dbReference type="Proteomes" id="UP000640531"/>
    </source>
</evidence>
<accession>A0ABR8FBM6</accession>
<sequence length="120" mass="12844">MAGDRTINTGGGNYNERIEGNYIQGNYYAAGQLQSLSEAAAEIQKLLEQLGKSYSTETTAGKKAIATETISQIDSNPTLAARILSALKGGSVSAFEQFLNHPAASFVISALEDWQKTKKN</sequence>
<dbReference type="EMBL" id="JACJST010000003">
    <property type="protein sequence ID" value="MBD2567270.1"/>
    <property type="molecule type" value="Genomic_DNA"/>
</dbReference>
<name>A0ABR8FBM6_9NOST</name>
<dbReference type="Proteomes" id="UP000640531">
    <property type="component" value="Unassembled WGS sequence"/>
</dbReference>
<gene>
    <name evidence="1" type="ORF">H6G59_05035</name>
</gene>
<evidence type="ECO:0000313" key="1">
    <source>
        <dbReference type="EMBL" id="MBD2567270.1"/>
    </source>
</evidence>
<comment type="caution">
    <text evidence="1">The sequence shown here is derived from an EMBL/GenBank/DDBJ whole genome shotgun (WGS) entry which is preliminary data.</text>
</comment>
<dbReference type="RefSeq" id="WP_190712059.1">
    <property type="nucleotide sequence ID" value="NZ_JACJST010000003.1"/>
</dbReference>
<keyword evidence="2" id="KW-1185">Reference proteome</keyword>
<protein>
    <submittedName>
        <fullName evidence="1">Uncharacterized protein</fullName>
    </submittedName>
</protein>